<dbReference type="Gene3D" id="3.90.1300.10">
    <property type="entry name" value="Amidase signature (AS) domain"/>
    <property type="match status" value="1"/>
</dbReference>
<dbReference type="InterPro" id="IPR000120">
    <property type="entry name" value="Amidase"/>
</dbReference>
<evidence type="ECO:0000313" key="2">
    <source>
        <dbReference type="EMBL" id="XDV55366.1"/>
    </source>
</evidence>
<accession>A0AB39XD99</accession>
<name>A0AB39XD99_9BRAD</name>
<dbReference type="GO" id="GO:0003824">
    <property type="term" value="F:catalytic activity"/>
    <property type="evidence" value="ECO:0007669"/>
    <property type="project" value="InterPro"/>
</dbReference>
<protein>
    <submittedName>
        <fullName evidence="2">Amidase family protein</fullName>
    </submittedName>
</protein>
<evidence type="ECO:0000259" key="1">
    <source>
        <dbReference type="Pfam" id="PF01425"/>
    </source>
</evidence>
<dbReference type="RefSeq" id="WP_369719817.1">
    <property type="nucleotide sequence ID" value="NZ_CP165734.1"/>
</dbReference>
<reference evidence="2" key="1">
    <citation type="submission" date="2024-08" db="EMBL/GenBank/DDBJ databases">
        <authorList>
            <person name="Chaddad Z."/>
            <person name="Lamrabet M."/>
            <person name="Bouhnik O."/>
            <person name="Alami S."/>
            <person name="Wipf D."/>
            <person name="Courty P.E."/>
            <person name="Missbah El Idrissi M."/>
        </authorList>
    </citation>
    <scope>NUCLEOTIDE SEQUENCE</scope>
    <source>
        <strain evidence="2">LLZ17</strain>
    </source>
</reference>
<sequence>MAAGHVAFALGTDTGGSGRIPAGFNGIVGVKPTVGLVSSRGLVPNCPTLDCPSIFCNSAAEGKLLLELIAGFDDHDPYSRKALAASPVFPDRFRFGRMSASQLNSFGMPECDALYEQACERLAGLGGQAIEIDFTPFAEAGEMLFSGPWIAERYASVSKLIDIDHGELLEVTRKVLHSAAQFTGADAFAAQHRLLKLRRQVELLFRQMDVLVVPTAPRPYTIADMLEDPVNLNSRLGHYSYFANLLDLCAVALPNATLPTGMPMGVTLLAPAWHDHALLDFASRWQPEQGGARFDLKVYSRGAG</sequence>
<dbReference type="PANTHER" id="PTHR11895:SF169">
    <property type="entry name" value="GLUTAMYL-TRNA(GLN) AMIDOTRANSFERASE"/>
    <property type="match status" value="1"/>
</dbReference>
<organism evidence="2">
    <name type="scientific">Bradyrhizobium sp. LLZ17</name>
    <dbReference type="NCBI Taxonomy" id="3239388"/>
    <lineage>
        <taxon>Bacteria</taxon>
        <taxon>Pseudomonadati</taxon>
        <taxon>Pseudomonadota</taxon>
        <taxon>Alphaproteobacteria</taxon>
        <taxon>Hyphomicrobiales</taxon>
        <taxon>Nitrobacteraceae</taxon>
        <taxon>Bradyrhizobium</taxon>
    </lineage>
</organism>
<dbReference type="InterPro" id="IPR023631">
    <property type="entry name" value="Amidase_dom"/>
</dbReference>
<dbReference type="Pfam" id="PF01425">
    <property type="entry name" value="Amidase"/>
    <property type="match status" value="1"/>
</dbReference>
<dbReference type="SUPFAM" id="SSF75304">
    <property type="entry name" value="Amidase signature (AS) enzymes"/>
    <property type="match status" value="1"/>
</dbReference>
<dbReference type="AlphaFoldDB" id="A0AB39XD99"/>
<dbReference type="EMBL" id="CP165734">
    <property type="protein sequence ID" value="XDV55366.1"/>
    <property type="molecule type" value="Genomic_DNA"/>
</dbReference>
<feature type="domain" description="Amidase" evidence="1">
    <location>
        <begin position="2"/>
        <end position="279"/>
    </location>
</feature>
<proteinExistence type="predicted"/>
<gene>
    <name evidence="2" type="ORF">AB8Z38_21475</name>
</gene>
<dbReference type="InterPro" id="IPR036928">
    <property type="entry name" value="AS_sf"/>
</dbReference>
<dbReference type="PANTHER" id="PTHR11895">
    <property type="entry name" value="TRANSAMIDASE"/>
    <property type="match status" value="1"/>
</dbReference>
<dbReference type="Gene3D" id="1.20.58.1700">
    <property type="match status" value="1"/>
</dbReference>